<comment type="caution">
    <text evidence="2">The sequence shown here is derived from an EMBL/GenBank/DDBJ whole genome shotgun (WGS) entry which is preliminary data.</text>
</comment>
<feature type="region of interest" description="Disordered" evidence="1">
    <location>
        <begin position="16"/>
        <end position="38"/>
    </location>
</feature>
<accession>A0A4Y9M191</accession>
<gene>
    <name evidence="2" type="ORF">E4K65_12300</name>
</gene>
<dbReference type="AlphaFoldDB" id="A0A4Y9M191"/>
<dbReference type="Proteomes" id="UP000297966">
    <property type="component" value="Unassembled WGS sequence"/>
</dbReference>
<keyword evidence="3" id="KW-1185">Reference proteome</keyword>
<dbReference type="OrthoDB" id="9894246at2"/>
<name>A0A4Y9M191_9BRAD</name>
<dbReference type="EMBL" id="SPQT01000004">
    <property type="protein sequence ID" value="TFV48857.1"/>
    <property type="molecule type" value="Genomic_DNA"/>
</dbReference>
<evidence type="ECO:0000256" key="1">
    <source>
        <dbReference type="SAM" id="MobiDB-lite"/>
    </source>
</evidence>
<evidence type="ECO:0000313" key="2">
    <source>
        <dbReference type="EMBL" id="TFV48857.1"/>
    </source>
</evidence>
<evidence type="ECO:0000313" key="3">
    <source>
        <dbReference type="Proteomes" id="UP000297966"/>
    </source>
</evidence>
<organism evidence="2 3">
    <name type="scientific">Bradyrhizobium niftali</name>
    <dbReference type="NCBI Taxonomy" id="2560055"/>
    <lineage>
        <taxon>Bacteria</taxon>
        <taxon>Pseudomonadati</taxon>
        <taxon>Pseudomonadota</taxon>
        <taxon>Alphaproteobacteria</taxon>
        <taxon>Hyphomicrobiales</taxon>
        <taxon>Nitrobacteraceae</taxon>
        <taxon>Bradyrhizobium</taxon>
    </lineage>
</organism>
<proteinExistence type="predicted"/>
<sequence length="80" mass="8443">MLAEIEQGIAAEAVDPDAGTGIAISDSHRDQAHTHAAGVARMQRCCHNLTGNGHRDRAQGVLPAVLAAEDEFRAAADRAW</sequence>
<protein>
    <submittedName>
        <fullName evidence="2">Uncharacterized protein</fullName>
    </submittedName>
</protein>
<reference evidence="2 3" key="1">
    <citation type="submission" date="2019-03" db="EMBL/GenBank/DDBJ databases">
        <title>Bradyrhizobium diversity isolated from nodules of Chamaecrista fasciculata.</title>
        <authorList>
            <person name="Klepa M.S."/>
            <person name="Urquiaga M.O."/>
            <person name="Hungria M."/>
            <person name="Delamuta J.R."/>
        </authorList>
    </citation>
    <scope>NUCLEOTIDE SEQUENCE [LARGE SCALE GENOMIC DNA]</scope>
    <source>
        <strain evidence="2 3">CNPSo 3448</strain>
    </source>
</reference>